<organism evidence="1 2">
    <name type="scientific">Dreissena polymorpha</name>
    <name type="common">Zebra mussel</name>
    <name type="synonym">Mytilus polymorpha</name>
    <dbReference type="NCBI Taxonomy" id="45954"/>
    <lineage>
        <taxon>Eukaryota</taxon>
        <taxon>Metazoa</taxon>
        <taxon>Spiralia</taxon>
        <taxon>Lophotrochozoa</taxon>
        <taxon>Mollusca</taxon>
        <taxon>Bivalvia</taxon>
        <taxon>Autobranchia</taxon>
        <taxon>Heteroconchia</taxon>
        <taxon>Euheterodonta</taxon>
        <taxon>Imparidentia</taxon>
        <taxon>Neoheterodontei</taxon>
        <taxon>Myida</taxon>
        <taxon>Dreissenoidea</taxon>
        <taxon>Dreissenidae</taxon>
        <taxon>Dreissena</taxon>
    </lineage>
</organism>
<name>A0A9D4GLI2_DREPO</name>
<accession>A0A9D4GLI2</accession>
<gene>
    <name evidence="1" type="ORF">DPMN_118883</name>
</gene>
<reference evidence="1" key="2">
    <citation type="submission" date="2020-11" db="EMBL/GenBank/DDBJ databases">
        <authorList>
            <person name="McCartney M.A."/>
            <person name="Auch B."/>
            <person name="Kono T."/>
            <person name="Mallez S."/>
            <person name="Becker A."/>
            <person name="Gohl D.M."/>
            <person name="Silverstein K.A.T."/>
            <person name="Koren S."/>
            <person name="Bechman K.B."/>
            <person name="Herman A."/>
            <person name="Abrahante J.E."/>
            <person name="Garbe J."/>
        </authorList>
    </citation>
    <scope>NUCLEOTIDE SEQUENCE</scope>
    <source>
        <strain evidence="1">Duluth1</strain>
        <tissue evidence="1">Whole animal</tissue>
    </source>
</reference>
<dbReference type="PANTHER" id="PTHR22599">
    <property type="entry name" value="MPS ONE BINDER KINASE ACTIVATOR-LIKE MOB"/>
    <property type="match status" value="1"/>
</dbReference>
<evidence type="ECO:0000313" key="2">
    <source>
        <dbReference type="Proteomes" id="UP000828390"/>
    </source>
</evidence>
<dbReference type="EMBL" id="JAIWYP010000005">
    <property type="protein sequence ID" value="KAH3817350.1"/>
    <property type="molecule type" value="Genomic_DNA"/>
</dbReference>
<dbReference type="Proteomes" id="UP000828390">
    <property type="component" value="Unassembled WGS sequence"/>
</dbReference>
<dbReference type="AlphaFoldDB" id="A0A9D4GLI2"/>
<dbReference type="InterPro" id="IPR005301">
    <property type="entry name" value="MOB_kinase_act_fam"/>
</dbReference>
<keyword evidence="2" id="KW-1185">Reference proteome</keyword>
<dbReference type="SUPFAM" id="SSF101152">
    <property type="entry name" value="Mob1/phocein"/>
    <property type="match status" value="1"/>
</dbReference>
<dbReference type="InterPro" id="IPR036703">
    <property type="entry name" value="MOB_kinase_act_sf"/>
</dbReference>
<evidence type="ECO:0000313" key="1">
    <source>
        <dbReference type="EMBL" id="KAH3817350.1"/>
    </source>
</evidence>
<dbReference type="Pfam" id="PF03637">
    <property type="entry name" value="Mob1_phocein"/>
    <property type="match status" value="1"/>
</dbReference>
<comment type="caution">
    <text evidence="1">The sequence shown here is derived from an EMBL/GenBank/DDBJ whole genome shotgun (WGS) entry which is preliminary data.</text>
</comment>
<protein>
    <submittedName>
        <fullName evidence="1">Uncharacterized protein</fullName>
    </submittedName>
</protein>
<dbReference type="Gene3D" id="1.20.140.30">
    <property type="entry name" value="MOB kinase activator"/>
    <property type="match status" value="1"/>
</dbReference>
<reference evidence="1" key="1">
    <citation type="journal article" date="2019" name="bioRxiv">
        <title>The Genome of the Zebra Mussel, Dreissena polymorpha: A Resource for Invasive Species Research.</title>
        <authorList>
            <person name="McCartney M.A."/>
            <person name="Auch B."/>
            <person name="Kono T."/>
            <person name="Mallez S."/>
            <person name="Zhang Y."/>
            <person name="Obille A."/>
            <person name="Becker A."/>
            <person name="Abrahante J.E."/>
            <person name="Garbe J."/>
            <person name="Badalamenti J.P."/>
            <person name="Herman A."/>
            <person name="Mangelson H."/>
            <person name="Liachko I."/>
            <person name="Sullivan S."/>
            <person name="Sone E.D."/>
            <person name="Koren S."/>
            <person name="Silverstein K.A.T."/>
            <person name="Beckman K.B."/>
            <person name="Gohl D.M."/>
        </authorList>
    </citation>
    <scope>NUCLEOTIDE SEQUENCE</scope>
    <source>
        <strain evidence="1">Duluth1</strain>
        <tissue evidence="1">Whole animal</tissue>
    </source>
</reference>
<sequence>MKVNISSLKTLLTSFSPLCSRYEYMWCDGHHYKKPTALPAPQYITLLMEWVESQINDETIFPIKVGGVTDQRRNHLSYQSWWSHRSTTIPSFLSKLVESQINNETIFPIKVGGVSDQRRNHLSYQSWWSHRSTTKPSFLSKLVESQINDETIFPIKVGGVTDQRRNHLSYQSWWSHRSTTKPSFLSKLVRWLVFRLVLHCWTLE</sequence>
<dbReference type="SMART" id="SM01388">
    <property type="entry name" value="Mob1_phocein"/>
    <property type="match status" value="1"/>
</dbReference>
<proteinExistence type="predicted"/>